<dbReference type="GO" id="GO:0043565">
    <property type="term" value="F:sequence-specific DNA binding"/>
    <property type="evidence" value="ECO:0007669"/>
    <property type="project" value="InterPro"/>
</dbReference>
<dbReference type="OrthoDB" id="6003540at2"/>
<proteinExistence type="predicted"/>
<dbReference type="Pfam" id="PF12833">
    <property type="entry name" value="HTH_18"/>
    <property type="match status" value="1"/>
</dbReference>
<protein>
    <submittedName>
        <fullName evidence="5">AraC-type DNA-binding protein</fullName>
    </submittedName>
</protein>
<dbReference type="InterPro" id="IPR018062">
    <property type="entry name" value="HTH_AraC-typ_CS"/>
</dbReference>
<keyword evidence="2 5" id="KW-0238">DNA-binding</keyword>
<accession>A0A1H6BYN9</accession>
<dbReference type="SMART" id="SM00342">
    <property type="entry name" value="HTH_ARAC"/>
    <property type="match status" value="1"/>
</dbReference>
<evidence type="ECO:0000256" key="3">
    <source>
        <dbReference type="ARBA" id="ARBA00023163"/>
    </source>
</evidence>
<dbReference type="SUPFAM" id="SSF46689">
    <property type="entry name" value="Homeodomain-like"/>
    <property type="match status" value="2"/>
</dbReference>
<evidence type="ECO:0000313" key="5">
    <source>
        <dbReference type="EMBL" id="SEG65808.1"/>
    </source>
</evidence>
<dbReference type="PROSITE" id="PS01124">
    <property type="entry name" value="HTH_ARAC_FAMILY_2"/>
    <property type="match status" value="1"/>
</dbReference>
<dbReference type="EMBL" id="FNVQ01000003">
    <property type="protein sequence ID" value="SEG65808.1"/>
    <property type="molecule type" value="Genomic_DNA"/>
</dbReference>
<dbReference type="Gene3D" id="1.10.10.60">
    <property type="entry name" value="Homeodomain-like"/>
    <property type="match status" value="1"/>
</dbReference>
<dbReference type="Proteomes" id="UP000236745">
    <property type="component" value="Unassembled WGS sequence"/>
</dbReference>
<sequence>MLNQNADKRGAVSADSLRSMLSQYAGLDISAAPSGRGLEARYRKLGDVAHLCLKGALASDALTVRARTYTLLLSGSGELGFERSGCIETLVAGQAVLLSPGEWAQLSFSASELCYFVSFGRESMNRVLAEMDILASVVSLSIEKGVVAFGGSSDIGRYIDALLSRAEHGEFDKISVHYNAIIGMLILESFVTHKSRLIDSSSGEYVGSIKEYISRNITGDLSAEALAEYIGVSDRQIYTIFGDLYGMTPGQYFKQVRVYAAHKEISTCSTRENITNLAFKYGFSNPGRFSQQYKEYFGELPSQTMRKRLTGSALT</sequence>
<name>A0A1H6BYN9_9GAMM</name>
<dbReference type="InterPro" id="IPR018060">
    <property type="entry name" value="HTH_AraC"/>
</dbReference>
<evidence type="ECO:0000256" key="2">
    <source>
        <dbReference type="ARBA" id="ARBA00023125"/>
    </source>
</evidence>
<keyword evidence="1" id="KW-0805">Transcription regulation</keyword>
<evidence type="ECO:0000259" key="4">
    <source>
        <dbReference type="PROSITE" id="PS01124"/>
    </source>
</evidence>
<dbReference type="PROSITE" id="PS00041">
    <property type="entry name" value="HTH_ARAC_FAMILY_1"/>
    <property type="match status" value="1"/>
</dbReference>
<feature type="domain" description="HTH araC/xylS-type" evidence="4">
    <location>
        <begin position="207"/>
        <end position="307"/>
    </location>
</feature>
<dbReference type="GO" id="GO:0003700">
    <property type="term" value="F:DNA-binding transcription factor activity"/>
    <property type="evidence" value="ECO:0007669"/>
    <property type="project" value="InterPro"/>
</dbReference>
<organism evidence="5 6">
    <name type="scientific">Marinobacterium lutimaris</name>
    <dbReference type="NCBI Taxonomy" id="568106"/>
    <lineage>
        <taxon>Bacteria</taxon>
        <taxon>Pseudomonadati</taxon>
        <taxon>Pseudomonadota</taxon>
        <taxon>Gammaproteobacteria</taxon>
        <taxon>Oceanospirillales</taxon>
        <taxon>Oceanospirillaceae</taxon>
        <taxon>Marinobacterium</taxon>
    </lineage>
</organism>
<keyword evidence="6" id="KW-1185">Reference proteome</keyword>
<dbReference type="AlphaFoldDB" id="A0A1H6BYN9"/>
<evidence type="ECO:0000256" key="1">
    <source>
        <dbReference type="ARBA" id="ARBA00023015"/>
    </source>
</evidence>
<keyword evidence="3" id="KW-0804">Transcription</keyword>
<gene>
    <name evidence="5" type="ORF">SAMN05444390_10320</name>
</gene>
<dbReference type="InterPro" id="IPR009057">
    <property type="entry name" value="Homeodomain-like_sf"/>
</dbReference>
<dbReference type="InterPro" id="IPR050204">
    <property type="entry name" value="AraC_XylS_family_regulators"/>
</dbReference>
<dbReference type="RefSeq" id="WP_104003894.1">
    <property type="nucleotide sequence ID" value="NZ_FNVQ01000003.1"/>
</dbReference>
<reference evidence="5 6" key="1">
    <citation type="submission" date="2016-10" db="EMBL/GenBank/DDBJ databases">
        <authorList>
            <person name="de Groot N.N."/>
        </authorList>
    </citation>
    <scope>NUCLEOTIDE SEQUENCE [LARGE SCALE GENOMIC DNA]</scope>
    <source>
        <strain evidence="5 6">DSM 22012</strain>
    </source>
</reference>
<dbReference type="PANTHER" id="PTHR46796:SF6">
    <property type="entry name" value="ARAC SUBFAMILY"/>
    <property type="match status" value="1"/>
</dbReference>
<evidence type="ECO:0000313" key="6">
    <source>
        <dbReference type="Proteomes" id="UP000236745"/>
    </source>
</evidence>
<dbReference type="PANTHER" id="PTHR46796">
    <property type="entry name" value="HTH-TYPE TRANSCRIPTIONAL ACTIVATOR RHAS-RELATED"/>
    <property type="match status" value="1"/>
</dbReference>